<evidence type="ECO:0000256" key="3">
    <source>
        <dbReference type="ARBA" id="ARBA00022695"/>
    </source>
</evidence>
<evidence type="ECO:0000256" key="7">
    <source>
        <dbReference type="ARBA" id="ARBA00022801"/>
    </source>
</evidence>
<keyword evidence="13" id="KW-1185">Reference proteome</keyword>
<keyword evidence="5" id="KW-0479">Metal-binding</keyword>
<evidence type="ECO:0000256" key="2">
    <source>
        <dbReference type="ARBA" id="ARBA00022679"/>
    </source>
</evidence>
<sequence>ELAVALQSFTRVCDTAMNLVIDSAFDSDPLQCLDKGFLKEVDNMALFSLLRNLSTALLSHKKLHFVVHLCSHTSLPGPIVEGNAGADQLTVTAIVPDVMQQAQLSHDFYHQNARALAKLFCLILQQARDIITSCPSCHRLCSMSFHRGVNPHGFIPNPLWQTDVTYVKEFFHLSYMHVSVDTASGLLSASTHTAEKMNAVIHNFLQTFATIKVPMKIKTDNVSAYMSTTFGSFLQLWDITHMTGIPHSLTGQAIVEHAHHTLKTMLEKQ</sequence>
<dbReference type="AlphaFoldDB" id="A0A091QFI0"/>
<gene>
    <name evidence="12" type="ORF">N331_03940</name>
</gene>
<evidence type="ECO:0000256" key="9">
    <source>
        <dbReference type="PROSITE-ProRule" id="PRU00450"/>
    </source>
</evidence>
<name>A0A091QFI0_MERNU</name>
<feature type="domain" description="Integrase catalytic" evidence="11">
    <location>
        <begin position="147"/>
        <end position="269"/>
    </location>
</feature>
<organism evidence="12 13">
    <name type="scientific">Merops nubicus</name>
    <name type="common">Northern carmine bee-eater</name>
    <dbReference type="NCBI Taxonomy" id="57421"/>
    <lineage>
        <taxon>Eukaryota</taxon>
        <taxon>Metazoa</taxon>
        <taxon>Chordata</taxon>
        <taxon>Craniata</taxon>
        <taxon>Vertebrata</taxon>
        <taxon>Euteleostomi</taxon>
        <taxon>Archelosauria</taxon>
        <taxon>Archosauria</taxon>
        <taxon>Dinosauria</taxon>
        <taxon>Saurischia</taxon>
        <taxon>Theropoda</taxon>
        <taxon>Coelurosauria</taxon>
        <taxon>Aves</taxon>
        <taxon>Neognathae</taxon>
        <taxon>Neoaves</taxon>
        <taxon>Telluraves</taxon>
        <taxon>Coraciimorphae</taxon>
        <taxon>Coraciiformes</taxon>
        <taxon>Meropidae</taxon>
        <taxon>Merops</taxon>
    </lineage>
</organism>
<evidence type="ECO:0000256" key="6">
    <source>
        <dbReference type="ARBA" id="ARBA00022759"/>
    </source>
</evidence>
<evidence type="ECO:0000256" key="1">
    <source>
        <dbReference type="ARBA" id="ARBA00012493"/>
    </source>
</evidence>
<dbReference type="SUPFAM" id="SSF53098">
    <property type="entry name" value="Ribonuclease H-like"/>
    <property type="match status" value="1"/>
</dbReference>
<reference evidence="12 13" key="1">
    <citation type="submission" date="2014-04" db="EMBL/GenBank/DDBJ databases">
        <title>Genome evolution of avian class.</title>
        <authorList>
            <person name="Zhang G."/>
            <person name="Li C."/>
        </authorList>
    </citation>
    <scope>NUCLEOTIDE SEQUENCE [LARGE SCALE GENOMIC DNA]</scope>
    <source>
        <strain evidence="12">BGI_N331</strain>
    </source>
</reference>
<dbReference type="PROSITE" id="PS50876">
    <property type="entry name" value="ZF_INTEGRASE"/>
    <property type="match status" value="1"/>
</dbReference>
<keyword evidence="3" id="KW-0548">Nucleotidyltransferase</keyword>
<dbReference type="GO" id="GO:0016787">
    <property type="term" value="F:hydrolase activity"/>
    <property type="evidence" value="ECO:0007669"/>
    <property type="project" value="UniProtKB-KW"/>
</dbReference>
<evidence type="ECO:0000259" key="10">
    <source>
        <dbReference type="PROSITE" id="PS50876"/>
    </source>
</evidence>
<dbReference type="Proteomes" id="UP000052967">
    <property type="component" value="Unassembled WGS sequence"/>
</dbReference>
<dbReference type="InterPro" id="IPR001584">
    <property type="entry name" value="Integrase_cat-core"/>
</dbReference>
<proteinExistence type="predicted"/>
<protein>
    <recommendedName>
        <fullName evidence="1">RNA-directed DNA polymerase</fullName>
        <ecNumber evidence="1">2.7.7.49</ecNumber>
    </recommendedName>
</protein>
<keyword evidence="2" id="KW-0808">Transferase</keyword>
<accession>A0A091QFI0</accession>
<dbReference type="InterPro" id="IPR017856">
    <property type="entry name" value="Integrase-like_N"/>
</dbReference>
<evidence type="ECO:0000256" key="8">
    <source>
        <dbReference type="ARBA" id="ARBA00022918"/>
    </source>
</evidence>
<dbReference type="GO" id="GO:0035613">
    <property type="term" value="F:RNA stem-loop binding"/>
    <property type="evidence" value="ECO:0007669"/>
    <property type="project" value="TreeGrafter"/>
</dbReference>
<dbReference type="PROSITE" id="PS50994">
    <property type="entry name" value="INTEGRASE"/>
    <property type="match status" value="1"/>
</dbReference>
<keyword evidence="8" id="KW-0695">RNA-directed DNA polymerase</keyword>
<dbReference type="InterPro" id="IPR003308">
    <property type="entry name" value="Integrase_Zn-bd_dom_N"/>
</dbReference>
<keyword evidence="9" id="KW-0863">Zinc-finger</keyword>
<dbReference type="EMBL" id="KK698048">
    <property type="protein sequence ID" value="KFQ25610.1"/>
    <property type="molecule type" value="Genomic_DNA"/>
</dbReference>
<keyword evidence="4" id="KW-0540">Nuclease</keyword>
<evidence type="ECO:0000313" key="13">
    <source>
        <dbReference type="Proteomes" id="UP000052967"/>
    </source>
</evidence>
<evidence type="ECO:0000256" key="5">
    <source>
        <dbReference type="ARBA" id="ARBA00022723"/>
    </source>
</evidence>
<dbReference type="SUPFAM" id="SSF46919">
    <property type="entry name" value="N-terminal Zn binding domain of HIV integrase"/>
    <property type="match status" value="1"/>
</dbReference>
<dbReference type="GO" id="GO:0015074">
    <property type="term" value="P:DNA integration"/>
    <property type="evidence" value="ECO:0007669"/>
    <property type="project" value="InterPro"/>
</dbReference>
<dbReference type="Gene3D" id="3.30.420.10">
    <property type="entry name" value="Ribonuclease H-like superfamily/Ribonuclease H"/>
    <property type="match status" value="1"/>
</dbReference>
<dbReference type="EC" id="2.7.7.49" evidence="1"/>
<dbReference type="GO" id="GO:0003964">
    <property type="term" value="F:RNA-directed DNA polymerase activity"/>
    <property type="evidence" value="ECO:0007669"/>
    <property type="project" value="UniProtKB-KW"/>
</dbReference>
<dbReference type="InterPro" id="IPR036397">
    <property type="entry name" value="RNaseH_sf"/>
</dbReference>
<feature type="non-terminal residue" evidence="12">
    <location>
        <position position="269"/>
    </location>
</feature>
<evidence type="ECO:0000259" key="11">
    <source>
        <dbReference type="PROSITE" id="PS50994"/>
    </source>
</evidence>
<dbReference type="InterPro" id="IPR012337">
    <property type="entry name" value="RNaseH-like_sf"/>
</dbReference>
<evidence type="ECO:0000256" key="4">
    <source>
        <dbReference type="ARBA" id="ARBA00022722"/>
    </source>
</evidence>
<dbReference type="GO" id="GO:0008270">
    <property type="term" value="F:zinc ion binding"/>
    <property type="evidence" value="ECO:0007669"/>
    <property type="project" value="UniProtKB-KW"/>
</dbReference>
<dbReference type="PANTHER" id="PTHR41694:SF3">
    <property type="entry name" value="RNA-DIRECTED DNA POLYMERASE-RELATED"/>
    <property type="match status" value="1"/>
</dbReference>
<feature type="non-terminal residue" evidence="12">
    <location>
        <position position="1"/>
    </location>
</feature>
<dbReference type="Gene3D" id="1.10.10.200">
    <property type="match status" value="1"/>
</dbReference>
<dbReference type="PANTHER" id="PTHR41694">
    <property type="entry name" value="ENDOGENOUS RETROVIRUS GROUP K MEMBER POL PROTEIN"/>
    <property type="match status" value="1"/>
</dbReference>
<dbReference type="GO" id="GO:0004519">
    <property type="term" value="F:endonuclease activity"/>
    <property type="evidence" value="ECO:0007669"/>
    <property type="project" value="UniProtKB-KW"/>
</dbReference>
<keyword evidence="6" id="KW-0255">Endonuclease</keyword>
<keyword evidence="7" id="KW-0378">Hydrolase</keyword>
<evidence type="ECO:0000313" key="12">
    <source>
        <dbReference type="EMBL" id="KFQ25610.1"/>
    </source>
</evidence>
<dbReference type="Pfam" id="PF02022">
    <property type="entry name" value="Integrase_Zn"/>
    <property type="match status" value="1"/>
</dbReference>
<keyword evidence="9" id="KW-0862">Zinc</keyword>
<dbReference type="Pfam" id="PF00665">
    <property type="entry name" value="rve"/>
    <property type="match status" value="1"/>
</dbReference>
<feature type="domain" description="Integrase-type" evidence="10">
    <location>
        <begin position="97"/>
        <end position="138"/>
    </location>
</feature>